<keyword evidence="3" id="KW-0378">Hydrolase</keyword>
<dbReference type="Proteomes" id="UP000504607">
    <property type="component" value="Unplaced"/>
</dbReference>
<dbReference type="Pfam" id="PF02902">
    <property type="entry name" value="Peptidase_C48"/>
    <property type="match status" value="1"/>
</dbReference>
<evidence type="ECO:0000256" key="2">
    <source>
        <dbReference type="ARBA" id="ARBA00022670"/>
    </source>
</evidence>
<dbReference type="InterPro" id="IPR038765">
    <property type="entry name" value="Papain-like_cys_pep_sf"/>
</dbReference>
<dbReference type="PANTHER" id="PTHR46915">
    <property type="entry name" value="UBIQUITIN-LIKE PROTEASE 4-RELATED"/>
    <property type="match status" value="1"/>
</dbReference>
<dbReference type="GeneID" id="105034221"/>
<dbReference type="FunCoup" id="A0A6I9QDJ5">
    <property type="interactions" value="30"/>
</dbReference>
<accession>A0A6I9QDJ5</accession>
<name>A0A6I9QDJ5_ELAGV</name>
<protein>
    <submittedName>
        <fullName evidence="7">Probable ubiquitin-like-specific protease 2A isoform X1</fullName>
    </submittedName>
</protein>
<evidence type="ECO:0000256" key="4">
    <source>
        <dbReference type="ARBA" id="ARBA00022807"/>
    </source>
</evidence>
<keyword evidence="6" id="KW-1185">Reference proteome</keyword>
<dbReference type="AlphaFoldDB" id="A0A6I9QDJ5"/>
<dbReference type="GO" id="GO:0016926">
    <property type="term" value="P:protein desumoylation"/>
    <property type="evidence" value="ECO:0007669"/>
    <property type="project" value="UniProtKB-ARBA"/>
</dbReference>
<sequence>MKPTDRCSSSNIADRLRLRSSKPTVASDEHRRVCNRSRSKITTRQAAKMLESSENSGKSFYDSLPQYRRSRRLKNVRRTNSSNDKKLDTNVFESYLEDLWNRISEEKRSSCAYIDCLWFSLYKDKMTKEKVLKWIKRKQIFARKYVFVPIVCWRHWSLLILCHFGGKKQSKAKKPCMLLLDSLHSTEPKRLEPDIRRFVLDIYKSEGRKEGDDFISKIPLLIPKVPQQTNGEECGTFVLYFIYLFLQNAPENFSQEGYPYFLTEEWFCSEDLEIFRKEIYSFWIFSHDCNGPIHAMGTSATLEKFSKL</sequence>
<evidence type="ECO:0000313" key="6">
    <source>
        <dbReference type="Proteomes" id="UP000504607"/>
    </source>
</evidence>
<comment type="similarity">
    <text evidence="1">Belongs to the peptidase C48 family.</text>
</comment>
<evidence type="ECO:0000256" key="1">
    <source>
        <dbReference type="ARBA" id="ARBA00005234"/>
    </source>
</evidence>
<dbReference type="GO" id="GO:0006508">
    <property type="term" value="P:proteolysis"/>
    <property type="evidence" value="ECO:0007669"/>
    <property type="project" value="UniProtKB-KW"/>
</dbReference>
<dbReference type="PANTHER" id="PTHR46915:SF6">
    <property type="entry name" value="CYSTEINE PROTEINASES SUPERFAMILY PROTEIN"/>
    <property type="match status" value="1"/>
</dbReference>
<evidence type="ECO:0000313" key="7">
    <source>
        <dbReference type="RefSeq" id="XP_010907573.1"/>
    </source>
</evidence>
<dbReference type="InParanoid" id="A0A6I9QDJ5"/>
<organism evidence="6 7">
    <name type="scientific">Elaeis guineensis var. tenera</name>
    <name type="common">Oil palm</name>
    <dbReference type="NCBI Taxonomy" id="51953"/>
    <lineage>
        <taxon>Eukaryota</taxon>
        <taxon>Viridiplantae</taxon>
        <taxon>Streptophyta</taxon>
        <taxon>Embryophyta</taxon>
        <taxon>Tracheophyta</taxon>
        <taxon>Spermatophyta</taxon>
        <taxon>Magnoliopsida</taxon>
        <taxon>Liliopsida</taxon>
        <taxon>Arecaceae</taxon>
        <taxon>Arecoideae</taxon>
        <taxon>Cocoseae</taxon>
        <taxon>Elaeidinae</taxon>
        <taxon>Elaeis</taxon>
    </lineage>
</organism>
<keyword evidence="2 7" id="KW-0645">Protease</keyword>
<keyword evidence="4" id="KW-0788">Thiol protease</keyword>
<dbReference type="GO" id="GO:0008234">
    <property type="term" value="F:cysteine-type peptidase activity"/>
    <property type="evidence" value="ECO:0007669"/>
    <property type="project" value="UniProtKB-KW"/>
</dbReference>
<dbReference type="RefSeq" id="XP_010907573.1">
    <property type="nucleotide sequence ID" value="XM_010909271.3"/>
</dbReference>
<gene>
    <name evidence="7" type="primary">LOC105034221</name>
</gene>
<feature type="domain" description="Ubiquitin-like protease family profile" evidence="5">
    <location>
        <begin position="66"/>
        <end position="245"/>
    </location>
</feature>
<evidence type="ECO:0000256" key="3">
    <source>
        <dbReference type="ARBA" id="ARBA00022801"/>
    </source>
</evidence>
<dbReference type="KEGG" id="egu:105034221"/>
<reference evidence="7" key="1">
    <citation type="submission" date="2025-08" db="UniProtKB">
        <authorList>
            <consortium name="RefSeq"/>
        </authorList>
    </citation>
    <scope>IDENTIFICATION</scope>
</reference>
<dbReference type="InterPro" id="IPR003653">
    <property type="entry name" value="Peptidase_C48_C"/>
</dbReference>
<dbReference type="Gene3D" id="3.40.395.10">
    <property type="entry name" value="Adenoviral Proteinase, Chain A"/>
    <property type="match status" value="1"/>
</dbReference>
<dbReference type="PROSITE" id="PS50600">
    <property type="entry name" value="ULP_PROTEASE"/>
    <property type="match status" value="1"/>
</dbReference>
<dbReference type="SUPFAM" id="SSF54001">
    <property type="entry name" value="Cysteine proteinases"/>
    <property type="match status" value="1"/>
</dbReference>
<proteinExistence type="inferred from homology"/>
<dbReference type="OrthoDB" id="732682at2759"/>
<evidence type="ECO:0000259" key="5">
    <source>
        <dbReference type="PROSITE" id="PS50600"/>
    </source>
</evidence>